<comment type="caution">
    <text evidence="1">The sequence shown here is derived from an EMBL/GenBank/DDBJ whole genome shotgun (WGS) entry which is preliminary data.</text>
</comment>
<reference evidence="1 2" key="1">
    <citation type="submission" date="2024-09" db="EMBL/GenBank/DDBJ databases">
        <authorList>
            <person name="Sun Q."/>
            <person name="Mori K."/>
        </authorList>
    </citation>
    <scope>NUCLEOTIDE SEQUENCE [LARGE SCALE GENOMIC DNA]</scope>
    <source>
        <strain evidence="1 2">TBRC 4938</strain>
    </source>
</reference>
<evidence type="ECO:0000313" key="2">
    <source>
        <dbReference type="Proteomes" id="UP001589692"/>
    </source>
</evidence>
<dbReference type="RefSeq" id="WP_377265577.1">
    <property type="nucleotide sequence ID" value="NZ_JBHMAA010000037.1"/>
</dbReference>
<organism evidence="1 2">
    <name type="scientific">Rhizobium puerariae</name>
    <dbReference type="NCBI Taxonomy" id="1585791"/>
    <lineage>
        <taxon>Bacteria</taxon>
        <taxon>Pseudomonadati</taxon>
        <taxon>Pseudomonadota</taxon>
        <taxon>Alphaproteobacteria</taxon>
        <taxon>Hyphomicrobiales</taxon>
        <taxon>Rhizobiaceae</taxon>
        <taxon>Rhizobium/Agrobacterium group</taxon>
        <taxon>Rhizobium</taxon>
    </lineage>
</organism>
<proteinExistence type="predicted"/>
<protein>
    <submittedName>
        <fullName evidence="1">Uncharacterized protein</fullName>
    </submittedName>
</protein>
<sequence>MLRQAIDAMVIEWHKWWSKDRTQMDLIAPLIEAGFVVLDKTSSSNPHAGLLYAVRATR</sequence>
<name>A0ABV6ATY8_9HYPH</name>
<evidence type="ECO:0000313" key="1">
    <source>
        <dbReference type="EMBL" id="MFB9952780.1"/>
    </source>
</evidence>
<dbReference type="Proteomes" id="UP001589692">
    <property type="component" value="Unassembled WGS sequence"/>
</dbReference>
<keyword evidence="2" id="KW-1185">Reference proteome</keyword>
<dbReference type="EMBL" id="JBHMAA010000037">
    <property type="protein sequence ID" value="MFB9952780.1"/>
    <property type="molecule type" value="Genomic_DNA"/>
</dbReference>
<accession>A0ABV6ATY8</accession>
<gene>
    <name evidence="1" type="ORF">ACFFP0_28370</name>
</gene>